<sequence length="234" mass="25979">MIGRNPNPPPSRNLFLSTPRQPMSLSQGTSSLSEHLAAPGSRLPAAEGTISTLLPRHPPWAPPRRHPRRRRSKLKSRMTTTASPPQYPQGSQSIYQEHRQNNSGSDLAPEKRRKISFHIPSGSTTSSTPSTAAAERERKFTCSIRPSQPNTAPCNSNEAFEGLSQEEAAEEQLDSDSPCSSPLREPHAPLVPIWISKSGKVYDGLTNDREALDAYREACHKYRMKQGSSHFIRY</sequence>
<feature type="compositionally biased region" description="Pro residues" evidence="1">
    <location>
        <begin position="1"/>
        <end position="11"/>
    </location>
</feature>
<comment type="caution">
    <text evidence="2">The sequence shown here is derived from an EMBL/GenBank/DDBJ whole genome shotgun (WGS) entry which is preliminary data.</text>
</comment>
<evidence type="ECO:0000313" key="3">
    <source>
        <dbReference type="Proteomes" id="UP001054889"/>
    </source>
</evidence>
<protein>
    <submittedName>
        <fullName evidence="2">Uncharacterized protein</fullName>
    </submittedName>
</protein>
<evidence type="ECO:0000313" key="2">
    <source>
        <dbReference type="EMBL" id="GJN23597.1"/>
    </source>
</evidence>
<organism evidence="2 3">
    <name type="scientific">Eleusine coracana subsp. coracana</name>
    <dbReference type="NCBI Taxonomy" id="191504"/>
    <lineage>
        <taxon>Eukaryota</taxon>
        <taxon>Viridiplantae</taxon>
        <taxon>Streptophyta</taxon>
        <taxon>Embryophyta</taxon>
        <taxon>Tracheophyta</taxon>
        <taxon>Spermatophyta</taxon>
        <taxon>Magnoliopsida</taxon>
        <taxon>Liliopsida</taxon>
        <taxon>Poales</taxon>
        <taxon>Poaceae</taxon>
        <taxon>PACMAD clade</taxon>
        <taxon>Chloridoideae</taxon>
        <taxon>Cynodonteae</taxon>
        <taxon>Eleusininae</taxon>
        <taxon>Eleusine</taxon>
    </lineage>
</organism>
<reference evidence="2" key="1">
    <citation type="journal article" date="2018" name="DNA Res.">
        <title>Multiple hybrid de novo genome assembly of finger millet, an orphan allotetraploid crop.</title>
        <authorList>
            <person name="Hatakeyama M."/>
            <person name="Aluri S."/>
            <person name="Balachadran M.T."/>
            <person name="Sivarajan S.R."/>
            <person name="Patrignani A."/>
            <person name="Gruter S."/>
            <person name="Poveda L."/>
            <person name="Shimizu-Inatsugi R."/>
            <person name="Baeten J."/>
            <person name="Francoijs K.J."/>
            <person name="Nataraja K.N."/>
            <person name="Reddy Y.A.N."/>
            <person name="Phadnis S."/>
            <person name="Ravikumar R.L."/>
            <person name="Schlapbach R."/>
            <person name="Sreeman S.M."/>
            <person name="Shimizu K.K."/>
        </authorList>
    </citation>
    <scope>NUCLEOTIDE SEQUENCE</scope>
</reference>
<name>A0AAV5ELB8_ELECO</name>
<feature type="compositionally biased region" description="Polar residues" evidence="1">
    <location>
        <begin position="14"/>
        <end position="33"/>
    </location>
</feature>
<keyword evidence="3" id="KW-1185">Reference proteome</keyword>
<accession>A0AAV5ELB8</accession>
<feature type="compositionally biased region" description="Polar residues" evidence="1">
    <location>
        <begin position="77"/>
        <end position="105"/>
    </location>
</feature>
<feature type="compositionally biased region" description="Basic residues" evidence="1">
    <location>
        <begin position="63"/>
        <end position="76"/>
    </location>
</feature>
<feature type="region of interest" description="Disordered" evidence="1">
    <location>
        <begin position="1"/>
        <end position="184"/>
    </location>
</feature>
<reference evidence="2" key="2">
    <citation type="submission" date="2021-12" db="EMBL/GenBank/DDBJ databases">
        <title>Resequencing data analysis of finger millet.</title>
        <authorList>
            <person name="Hatakeyama M."/>
            <person name="Aluri S."/>
            <person name="Balachadran M.T."/>
            <person name="Sivarajan S.R."/>
            <person name="Poveda L."/>
            <person name="Shimizu-Inatsugi R."/>
            <person name="Schlapbach R."/>
            <person name="Sreeman S.M."/>
            <person name="Shimizu K.K."/>
        </authorList>
    </citation>
    <scope>NUCLEOTIDE SEQUENCE</scope>
</reference>
<proteinExistence type="predicted"/>
<dbReference type="AlphaFoldDB" id="A0AAV5ELB8"/>
<dbReference type="Proteomes" id="UP001054889">
    <property type="component" value="Unassembled WGS sequence"/>
</dbReference>
<feature type="compositionally biased region" description="Polar residues" evidence="1">
    <location>
        <begin position="144"/>
        <end position="158"/>
    </location>
</feature>
<feature type="compositionally biased region" description="Low complexity" evidence="1">
    <location>
        <begin position="123"/>
        <end position="133"/>
    </location>
</feature>
<evidence type="ECO:0000256" key="1">
    <source>
        <dbReference type="SAM" id="MobiDB-lite"/>
    </source>
</evidence>
<gene>
    <name evidence="2" type="primary">gb11261</name>
    <name evidence="2" type="ORF">PR202_gb11261</name>
</gene>
<dbReference type="EMBL" id="BQKI01000076">
    <property type="protein sequence ID" value="GJN23597.1"/>
    <property type="molecule type" value="Genomic_DNA"/>
</dbReference>